<keyword evidence="7" id="KW-0808">Transferase</keyword>
<evidence type="ECO:0000259" key="17">
    <source>
        <dbReference type="PROSITE" id="PS50110"/>
    </source>
</evidence>
<keyword evidence="20" id="KW-1185">Reference proteome</keyword>
<reference evidence="20" key="1">
    <citation type="journal article" date="2019" name="Int. J. Syst. Evol. Microbiol.">
        <title>The Global Catalogue of Microorganisms (GCM) 10K type strain sequencing project: providing services to taxonomists for standard genome sequencing and annotation.</title>
        <authorList>
            <consortium name="The Broad Institute Genomics Platform"/>
            <consortium name="The Broad Institute Genome Sequencing Center for Infectious Disease"/>
            <person name="Wu L."/>
            <person name="Ma J."/>
        </authorList>
    </citation>
    <scope>NUCLEOTIDE SEQUENCE [LARGE SCALE GENOMIC DNA]</scope>
    <source>
        <strain evidence="20">KCTC 42217</strain>
    </source>
</reference>
<feature type="domain" description="Response regulatory" evidence="17">
    <location>
        <begin position="585"/>
        <end position="700"/>
    </location>
</feature>
<dbReference type="Gene3D" id="3.30.565.10">
    <property type="entry name" value="Histidine kinase-like ATPase, C-terminal domain"/>
    <property type="match status" value="1"/>
</dbReference>
<feature type="modified residue" description="Phosphohistidine" evidence="13">
    <location>
        <position position="760"/>
    </location>
</feature>
<dbReference type="SMART" id="SM00448">
    <property type="entry name" value="REC"/>
    <property type="match status" value="1"/>
</dbReference>
<dbReference type="InterPro" id="IPR003661">
    <property type="entry name" value="HisK_dim/P_dom"/>
</dbReference>
<comment type="subcellular location">
    <subcellularLocation>
        <location evidence="2">Cell inner membrane</location>
        <topology evidence="2">Multi-pass membrane protein</topology>
    </subcellularLocation>
</comment>
<dbReference type="Gene3D" id="1.10.287.130">
    <property type="match status" value="1"/>
</dbReference>
<feature type="modified residue" description="4-aspartylphosphate" evidence="14">
    <location>
        <position position="634"/>
    </location>
</feature>
<evidence type="ECO:0000256" key="2">
    <source>
        <dbReference type="ARBA" id="ARBA00004429"/>
    </source>
</evidence>
<keyword evidence="8 15" id="KW-0812">Transmembrane</keyword>
<dbReference type="InterPro" id="IPR011006">
    <property type="entry name" value="CheY-like_superfamily"/>
</dbReference>
<dbReference type="PROSITE" id="PS50110">
    <property type="entry name" value="RESPONSE_REGULATORY"/>
    <property type="match status" value="1"/>
</dbReference>
<evidence type="ECO:0000256" key="12">
    <source>
        <dbReference type="ARBA" id="ARBA00023136"/>
    </source>
</evidence>
<evidence type="ECO:0000259" key="16">
    <source>
        <dbReference type="PROSITE" id="PS50109"/>
    </source>
</evidence>
<dbReference type="SUPFAM" id="SSF55874">
    <property type="entry name" value="ATPase domain of HSP90 chaperone/DNA topoisomerase II/histidine kinase"/>
    <property type="match status" value="1"/>
</dbReference>
<sequence length="822" mass="93092">MKNIFFNTPVKGKVIIAFTIACIALALAWNISKYTFSEMLQTVEDLSAPNEKLTIVSHLSGRVTRMDQLQRTMAIDKKTYQGTFIKEFSKLGLTLDTLGRLYKDNPTQVKHINSLRQLLSQRNKLFLDYLHIREQLVNNDELAYQLESLNGILSDKINKKDSATVHTTQKKVSTTTVLPVEREAQKGFFSRLFGKKKSQEKVINEELAITIDTITPAGQDYTLKTVKQAVLSMEKKQHQQSEKFVNRETQLALASNNLTNQMLSILQQVEEDAMNQSALNNLRAQKVVGLSVKYINIILVTFLFLTAVLMFFILTDISRSNAYRKQLEIAKDEAEYHSSAKQRFLANMSHEIRTPLQAIIGYTDLLKKGKHSDHTIDAIYHSSTHLSQIVNEVLDYSRIISGKLSFDNTVFNLTELLKEVVSVMRLSAHERSLELHTEFDLPPSEHLNGDAFRLKQILYNLLSNAIKFTDKGKITLRVSSKRHNGSAFLMFSVEDTGIGIAGEDLNRVFNEFDQGSSSDKQISSGSGLGLSIVKAITEGLGGRIYVKSKKGQGSCFTLYLRFELTESQAFRQPLNVQSTPLLKGKVWVVDDDAFILQLCSSLLENHKISHVCFDAPEKILDAPWDEEVCCILLDIRMPRMNGAELCAILRSKIPAQVKIYAVTAQVLPEERAWVMSQGFDGLLMKPFREEELLNLLRSGNYHQETENRWNIEALQKMTFGDELQLKKVVGRFIVDSEEDIRLLTVAEEKQDKNQLSLVLHRIAGRTAQMGAKELALAFRKLEIDSQNGILRQQEMRDQLNELAELINVIDIEMKAGTLTQHA</sequence>
<keyword evidence="12 15" id="KW-0472">Membrane</keyword>
<dbReference type="InterPro" id="IPR036641">
    <property type="entry name" value="HPT_dom_sf"/>
</dbReference>
<dbReference type="Proteomes" id="UP001597387">
    <property type="component" value="Unassembled WGS sequence"/>
</dbReference>
<dbReference type="PANTHER" id="PTHR43047">
    <property type="entry name" value="TWO-COMPONENT HISTIDINE PROTEIN KINASE"/>
    <property type="match status" value="1"/>
</dbReference>
<dbReference type="CDD" id="cd16922">
    <property type="entry name" value="HATPase_EvgS-ArcB-TorS-like"/>
    <property type="match status" value="1"/>
</dbReference>
<comment type="caution">
    <text evidence="19">The sequence shown here is derived from an EMBL/GenBank/DDBJ whole genome shotgun (WGS) entry which is preliminary data.</text>
</comment>
<dbReference type="InterPro" id="IPR004358">
    <property type="entry name" value="Sig_transdc_His_kin-like_C"/>
</dbReference>
<dbReference type="SUPFAM" id="SSF52172">
    <property type="entry name" value="CheY-like"/>
    <property type="match status" value="1"/>
</dbReference>
<evidence type="ECO:0000256" key="11">
    <source>
        <dbReference type="ARBA" id="ARBA00022989"/>
    </source>
</evidence>
<dbReference type="EMBL" id="JBHUHZ010000001">
    <property type="protein sequence ID" value="MFD2161508.1"/>
    <property type="molecule type" value="Genomic_DNA"/>
</dbReference>
<dbReference type="SMART" id="SM00387">
    <property type="entry name" value="HATPase_c"/>
    <property type="match status" value="1"/>
</dbReference>
<dbReference type="Gene3D" id="1.20.120.160">
    <property type="entry name" value="HPT domain"/>
    <property type="match status" value="1"/>
</dbReference>
<evidence type="ECO:0000313" key="19">
    <source>
        <dbReference type="EMBL" id="MFD2161508.1"/>
    </source>
</evidence>
<feature type="domain" description="HPt" evidence="18">
    <location>
        <begin position="721"/>
        <end position="816"/>
    </location>
</feature>
<keyword evidence="4" id="KW-1003">Cell membrane</keyword>
<dbReference type="Pfam" id="PF00512">
    <property type="entry name" value="HisKA"/>
    <property type="match status" value="1"/>
</dbReference>
<feature type="domain" description="Histidine kinase" evidence="16">
    <location>
        <begin position="347"/>
        <end position="564"/>
    </location>
</feature>
<dbReference type="InterPro" id="IPR003594">
    <property type="entry name" value="HATPase_dom"/>
</dbReference>
<dbReference type="RefSeq" id="WP_255899159.1">
    <property type="nucleotide sequence ID" value="NZ_JAFMZO010000001.1"/>
</dbReference>
<dbReference type="EC" id="2.7.13.3" evidence="3"/>
<name>A0ABW4ZHJ4_9SPHI</name>
<evidence type="ECO:0000259" key="18">
    <source>
        <dbReference type="PROSITE" id="PS50894"/>
    </source>
</evidence>
<feature type="transmembrane region" description="Helical" evidence="15">
    <location>
        <begin position="294"/>
        <end position="315"/>
    </location>
</feature>
<keyword evidence="9" id="KW-0418">Kinase</keyword>
<protein>
    <recommendedName>
        <fullName evidence="3">histidine kinase</fullName>
        <ecNumber evidence="3">2.7.13.3</ecNumber>
    </recommendedName>
</protein>
<dbReference type="PRINTS" id="PR00344">
    <property type="entry name" value="BCTRLSENSOR"/>
</dbReference>
<keyword evidence="10 19" id="KW-0067">ATP-binding</keyword>
<evidence type="ECO:0000256" key="5">
    <source>
        <dbReference type="ARBA" id="ARBA00022519"/>
    </source>
</evidence>
<evidence type="ECO:0000256" key="13">
    <source>
        <dbReference type="PROSITE-ProRule" id="PRU00110"/>
    </source>
</evidence>
<keyword evidence="10 19" id="KW-0547">Nucleotide-binding</keyword>
<evidence type="ECO:0000256" key="1">
    <source>
        <dbReference type="ARBA" id="ARBA00000085"/>
    </source>
</evidence>
<dbReference type="CDD" id="cd00082">
    <property type="entry name" value="HisKA"/>
    <property type="match status" value="1"/>
</dbReference>
<evidence type="ECO:0000256" key="6">
    <source>
        <dbReference type="ARBA" id="ARBA00022553"/>
    </source>
</evidence>
<evidence type="ECO:0000256" key="4">
    <source>
        <dbReference type="ARBA" id="ARBA00022475"/>
    </source>
</evidence>
<dbReference type="SUPFAM" id="SSF47384">
    <property type="entry name" value="Homodimeric domain of signal transducing histidine kinase"/>
    <property type="match status" value="1"/>
</dbReference>
<gene>
    <name evidence="19" type="ORF">ACFSJU_03835</name>
</gene>
<dbReference type="PROSITE" id="PS50894">
    <property type="entry name" value="HPT"/>
    <property type="match status" value="1"/>
</dbReference>
<dbReference type="Pfam" id="PF00072">
    <property type="entry name" value="Response_reg"/>
    <property type="match status" value="1"/>
</dbReference>
<comment type="catalytic activity">
    <reaction evidence="1">
        <text>ATP + protein L-histidine = ADP + protein N-phospho-L-histidine.</text>
        <dbReference type="EC" id="2.7.13.3"/>
    </reaction>
</comment>
<evidence type="ECO:0000256" key="7">
    <source>
        <dbReference type="ARBA" id="ARBA00022679"/>
    </source>
</evidence>
<dbReference type="PANTHER" id="PTHR43047:SF72">
    <property type="entry name" value="OSMOSENSING HISTIDINE PROTEIN KINASE SLN1"/>
    <property type="match status" value="1"/>
</dbReference>
<evidence type="ECO:0000256" key="8">
    <source>
        <dbReference type="ARBA" id="ARBA00022692"/>
    </source>
</evidence>
<evidence type="ECO:0000313" key="20">
    <source>
        <dbReference type="Proteomes" id="UP001597387"/>
    </source>
</evidence>
<dbReference type="PROSITE" id="PS50109">
    <property type="entry name" value="HIS_KIN"/>
    <property type="match status" value="1"/>
</dbReference>
<organism evidence="19 20">
    <name type="scientific">Paradesertivirga mongoliensis</name>
    <dbReference type="NCBI Taxonomy" id="2100740"/>
    <lineage>
        <taxon>Bacteria</taxon>
        <taxon>Pseudomonadati</taxon>
        <taxon>Bacteroidota</taxon>
        <taxon>Sphingobacteriia</taxon>
        <taxon>Sphingobacteriales</taxon>
        <taxon>Sphingobacteriaceae</taxon>
        <taxon>Paradesertivirga</taxon>
    </lineage>
</organism>
<evidence type="ECO:0000256" key="10">
    <source>
        <dbReference type="ARBA" id="ARBA00022840"/>
    </source>
</evidence>
<dbReference type="InterPro" id="IPR005467">
    <property type="entry name" value="His_kinase_dom"/>
</dbReference>
<keyword evidence="5" id="KW-0997">Cell inner membrane</keyword>
<evidence type="ECO:0000256" key="3">
    <source>
        <dbReference type="ARBA" id="ARBA00012438"/>
    </source>
</evidence>
<dbReference type="Pfam" id="PF02518">
    <property type="entry name" value="HATPase_c"/>
    <property type="match status" value="1"/>
</dbReference>
<dbReference type="SUPFAM" id="SSF47226">
    <property type="entry name" value="Histidine-containing phosphotransfer domain, HPT domain"/>
    <property type="match status" value="1"/>
</dbReference>
<dbReference type="InterPro" id="IPR008207">
    <property type="entry name" value="Sig_transdc_His_kin_Hpt_dom"/>
</dbReference>
<evidence type="ECO:0000256" key="15">
    <source>
        <dbReference type="SAM" id="Phobius"/>
    </source>
</evidence>
<dbReference type="InterPro" id="IPR036890">
    <property type="entry name" value="HATPase_C_sf"/>
</dbReference>
<dbReference type="GO" id="GO:0005524">
    <property type="term" value="F:ATP binding"/>
    <property type="evidence" value="ECO:0007669"/>
    <property type="project" value="UniProtKB-KW"/>
</dbReference>
<keyword evidence="6 14" id="KW-0597">Phosphoprotein</keyword>
<proteinExistence type="predicted"/>
<evidence type="ECO:0000256" key="9">
    <source>
        <dbReference type="ARBA" id="ARBA00022777"/>
    </source>
</evidence>
<dbReference type="InterPro" id="IPR001789">
    <property type="entry name" value="Sig_transdc_resp-reg_receiver"/>
</dbReference>
<accession>A0ABW4ZHJ4</accession>
<dbReference type="InterPro" id="IPR036097">
    <property type="entry name" value="HisK_dim/P_sf"/>
</dbReference>
<dbReference type="Gene3D" id="3.40.50.2300">
    <property type="match status" value="1"/>
</dbReference>
<keyword evidence="11 15" id="KW-1133">Transmembrane helix</keyword>
<dbReference type="SMART" id="SM00388">
    <property type="entry name" value="HisKA"/>
    <property type="match status" value="1"/>
</dbReference>
<evidence type="ECO:0000256" key="14">
    <source>
        <dbReference type="PROSITE-ProRule" id="PRU00169"/>
    </source>
</evidence>
<dbReference type="CDD" id="cd17546">
    <property type="entry name" value="REC_hyHK_CKI1_RcsC-like"/>
    <property type="match status" value="1"/>
</dbReference>